<organism evidence="1">
    <name type="scientific">Octopus bimaculoides</name>
    <name type="common">California two-spotted octopus</name>
    <dbReference type="NCBI Taxonomy" id="37653"/>
    <lineage>
        <taxon>Eukaryota</taxon>
        <taxon>Metazoa</taxon>
        <taxon>Spiralia</taxon>
        <taxon>Lophotrochozoa</taxon>
        <taxon>Mollusca</taxon>
        <taxon>Cephalopoda</taxon>
        <taxon>Coleoidea</taxon>
        <taxon>Octopodiformes</taxon>
        <taxon>Octopoda</taxon>
        <taxon>Incirrata</taxon>
        <taxon>Octopodidae</taxon>
        <taxon>Octopus</taxon>
    </lineage>
</organism>
<proteinExistence type="predicted"/>
<accession>A0A0L8GNF0</accession>
<protein>
    <submittedName>
        <fullName evidence="1">Uncharacterized protein</fullName>
    </submittedName>
</protein>
<gene>
    <name evidence="1" type="ORF">OCBIM_22030919mg</name>
</gene>
<sequence>MNLAVVVPCVSVRNAIGSRGIGNKPLAAISVRFGRVSIKGYRANKWLSSIAYSGCCNGISCFVCKLVSTWSYNNTH</sequence>
<dbReference type="AlphaFoldDB" id="A0A0L8GNF0"/>
<reference evidence="1" key="1">
    <citation type="submission" date="2015-07" db="EMBL/GenBank/DDBJ databases">
        <title>MeaNS - Measles Nucleotide Surveillance Program.</title>
        <authorList>
            <person name="Tran T."/>
            <person name="Druce J."/>
        </authorList>
    </citation>
    <scope>NUCLEOTIDE SEQUENCE</scope>
    <source>
        <strain evidence="1">UCB-OBI-ISO-001</strain>
        <tissue evidence="1">Gonad</tissue>
    </source>
</reference>
<evidence type="ECO:0000313" key="1">
    <source>
        <dbReference type="EMBL" id="KOF78374.1"/>
    </source>
</evidence>
<dbReference type="EMBL" id="KQ421117">
    <property type="protein sequence ID" value="KOF78374.1"/>
    <property type="molecule type" value="Genomic_DNA"/>
</dbReference>
<name>A0A0L8GNF0_OCTBM</name>